<proteinExistence type="predicted"/>
<comment type="caution">
    <text evidence="1">The sequence shown here is derived from an EMBL/GenBank/DDBJ whole genome shotgun (WGS) entry which is preliminary data.</text>
</comment>
<reference evidence="2" key="1">
    <citation type="submission" date="2018-11" db="EMBL/GenBank/DDBJ databases">
        <title>Chitinophaga lutea sp.nov., isolate from arsenic contaminated soil.</title>
        <authorList>
            <person name="Zong Y."/>
        </authorList>
    </citation>
    <scope>NUCLEOTIDE SEQUENCE [LARGE SCALE GENOMIC DNA]</scope>
    <source>
        <strain evidence="2">YLT18</strain>
    </source>
</reference>
<keyword evidence="2" id="KW-1185">Reference proteome</keyword>
<evidence type="ECO:0000313" key="2">
    <source>
        <dbReference type="Proteomes" id="UP000279089"/>
    </source>
</evidence>
<dbReference type="SUPFAM" id="SSF48239">
    <property type="entry name" value="Terpenoid cyclases/Protein prenyltransferases"/>
    <property type="match status" value="1"/>
</dbReference>
<dbReference type="EMBL" id="RMBX01000001">
    <property type="protein sequence ID" value="RPD43009.1"/>
    <property type="molecule type" value="Genomic_DNA"/>
</dbReference>
<dbReference type="Proteomes" id="UP000279089">
    <property type="component" value="Unassembled WGS sequence"/>
</dbReference>
<accession>A0A3N4MTY4</accession>
<gene>
    <name evidence="1" type="ORF">EG028_01590</name>
</gene>
<name>A0A3N4MTY4_9BACT</name>
<evidence type="ECO:0008006" key="3">
    <source>
        <dbReference type="Google" id="ProtNLM"/>
    </source>
</evidence>
<sequence length="363" mass="41941">MAAKPLMGQTESHNFHEALPFPDKLSLATVKKEVIAYCNSLQDKDGLYGSYRSAPGARPDLYSSLDVALMYQIMGINLKKKLSETQRREWIDHINTFSNNNFGTATDGTYFDTYGHSTFHANGMVVGALGVLGGKQKFHVKLYDAFNTVEKVVPWLESLNWSRQWQASHLFWGGMVCFSLSKSCPPGWLDAVFKWLDSNLDPATGWWKRGVAHSDRHQPLGGSVHILPLYEHHKRKFPYPEKVIDSVLALQLENGRWFRTENINVMHYLELDALYAYYFMKKMSPDYRRKDIQDSIDRYSKVVLNYYKNNKEDYFKLHPHFVLAGVGTFGLLQRLNPEIFYDDVQWTDIFSDLQLHMTSNVEV</sequence>
<evidence type="ECO:0000313" key="1">
    <source>
        <dbReference type="EMBL" id="RPD43009.1"/>
    </source>
</evidence>
<dbReference type="InterPro" id="IPR008930">
    <property type="entry name" value="Terpenoid_cyclase/PrenylTrfase"/>
</dbReference>
<dbReference type="AlphaFoldDB" id="A0A3N4MTY4"/>
<protein>
    <recommendedName>
        <fullName evidence="3">Lanthionine synthetase</fullName>
    </recommendedName>
</protein>
<organism evidence="1 2">
    <name type="scientific">Chitinophaga barathri</name>
    <dbReference type="NCBI Taxonomy" id="1647451"/>
    <lineage>
        <taxon>Bacteria</taxon>
        <taxon>Pseudomonadati</taxon>
        <taxon>Bacteroidota</taxon>
        <taxon>Chitinophagia</taxon>
        <taxon>Chitinophagales</taxon>
        <taxon>Chitinophagaceae</taxon>
        <taxon>Chitinophaga</taxon>
    </lineage>
</organism>
<dbReference type="OrthoDB" id="2643438at2"/>